<evidence type="ECO:0000256" key="1">
    <source>
        <dbReference type="ARBA" id="ARBA00004123"/>
    </source>
</evidence>
<feature type="domain" description="DNA-directed RNA polymerase RBP11-like dimerisation" evidence="8">
    <location>
        <begin position="44"/>
        <end position="115"/>
    </location>
</feature>
<dbReference type="Proteomes" id="UP000226192">
    <property type="component" value="Unassembled WGS sequence"/>
</dbReference>
<evidence type="ECO:0000313" key="10">
    <source>
        <dbReference type="Proteomes" id="UP000226192"/>
    </source>
</evidence>
<dbReference type="GO" id="GO:0003899">
    <property type="term" value="F:DNA-directed RNA polymerase activity"/>
    <property type="evidence" value="ECO:0007669"/>
    <property type="project" value="InterPro"/>
</dbReference>
<organism evidence="9 10">
    <name type="scientific">Ophiocordyceps australis</name>
    <dbReference type="NCBI Taxonomy" id="1399860"/>
    <lineage>
        <taxon>Eukaryota</taxon>
        <taxon>Fungi</taxon>
        <taxon>Dikarya</taxon>
        <taxon>Ascomycota</taxon>
        <taxon>Pezizomycotina</taxon>
        <taxon>Sordariomycetes</taxon>
        <taxon>Hypocreomycetidae</taxon>
        <taxon>Hypocreales</taxon>
        <taxon>Ophiocordycipitaceae</taxon>
        <taxon>Ophiocordyceps</taxon>
    </lineage>
</organism>
<dbReference type="GO" id="GO:0005666">
    <property type="term" value="C:RNA polymerase III complex"/>
    <property type="evidence" value="ECO:0007669"/>
    <property type="project" value="TreeGrafter"/>
</dbReference>
<dbReference type="InterPro" id="IPR009025">
    <property type="entry name" value="RBP11-like_dimer"/>
</dbReference>
<evidence type="ECO:0000256" key="4">
    <source>
        <dbReference type="ARBA" id="ARBA00023163"/>
    </source>
</evidence>
<dbReference type="HAMAP" id="MF_00261">
    <property type="entry name" value="RNApol_arch_Rpo11"/>
    <property type="match status" value="1"/>
</dbReference>
<accession>A0A2C5Y7J2</accession>
<evidence type="ECO:0000313" key="9">
    <source>
        <dbReference type="EMBL" id="PHH63222.1"/>
    </source>
</evidence>
<dbReference type="GO" id="GO:0006362">
    <property type="term" value="P:transcription elongation by RNA polymerase I"/>
    <property type="evidence" value="ECO:0007669"/>
    <property type="project" value="TreeGrafter"/>
</dbReference>
<name>A0A2C5Y7J2_9HYPO</name>
<keyword evidence="5" id="KW-0539">Nucleus</keyword>
<dbReference type="GO" id="GO:0005736">
    <property type="term" value="C:RNA polymerase I complex"/>
    <property type="evidence" value="ECO:0007669"/>
    <property type="project" value="TreeGrafter"/>
</dbReference>
<dbReference type="InterPro" id="IPR036603">
    <property type="entry name" value="RBP11-like"/>
</dbReference>
<dbReference type="InterPro" id="IPR022905">
    <property type="entry name" value="Rpo11-like"/>
</dbReference>
<dbReference type="PROSITE" id="PS01154">
    <property type="entry name" value="RNA_POL_L_13KD"/>
    <property type="match status" value="1"/>
</dbReference>
<dbReference type="InterPro" id="IPR008193">
    <property type="entry name" value="RNA_pol_Rpb11_13-16kDa_CS"/>
</dbReference>
<proteinExistence type="inferred from homology"/>
<dbReference type="AlphaFoldDB" id="A0A2C5Y7J2"/>
<evidence type="ECO:0000256" key="5">
    <source>
        <dbReference type="ARBA" id="ARBA00023242"/>
    </source>
</evidence>
<comment type="caution">
    <text evidence="9">The sequence shown here is derived from an EMBL/GenBank/DDBJ whole genome shotgun (WGS) entry which is preliminary data.</text>
</comment>
<dbReference type="CDD" id="cd07029">
    <property type="entry name" value="RNAP_I_III_AC19"/>
    <property type="match status" value="1"/>
</dbReference>
<evidence type="ECO:0000256" key="7">
    <source>
        <dbReference type="SAM" id="MobiDB-lite"/>
    </source>
</evidence>
<dbReference type="PANTHER" id="PTHR13946">
    <property type="entry name" value="DNA-DIRECTED RNA POLYMERASE I,II,III"/>
    <property type="match status" value="1"/>
</dbReference>
<keyword evidence="4" id="KW-0804">Transcription</keyword>
<dbReference type="STRING" id="1399860.A0A2C5Y7J2"/>
<evidence type="ECO:0000259" key="8">
    <source>
        <dbReference type="Pfam" id="PF13656"/>
    </source>
</evidence>
<dbReference type="OrthoDB" id="510325at2759"/>
<reference evidence="9 10" key="1">
    <citation type="submission" date="2017-06" db="EMBL/GenBank/DDBJ databases">
        <title>Ant-infecting Ophiocordyceps genomes reveal a high diversity of potential behavioral manipulation genes and a possible major role for enterotoxins.</title>
        <authorList>
            <person name="De Bekker C."/>
            <person name="Evans H.C."/>
            <person name="Brachmann A."/>
            <person name="Hughes D.P."/>
        </authorList>
    </citation>
    <scope>NUCLEOTIDE SEQUENCE [LARGE SCALE GENOMIC DNA]</scope>
    <source>
        <strain evidence="9 10">Map64</strain>
    </source>
</reference>
<dbReference type="Pfam" id="PF13656">
    <property type="entry name" value="RNA_pol_L_2"/>
    <property type="match status" value="1"/>
</dbReference>
<evidence type="ECO:0000256" key="6">
    <source>
        <dbReference type="ARBA" id="ARBA00025751"/>
    </source>
</evidence>
<dbReference type="GO" id="GO:0006383">
    <property type="term" value="P:transcription by RNA polymerase III"/>
    <property type="evidence" value="ECO:0007669"/>
    <property type="project" value="TreeGrafter"/>
</dbReference>
<dbReference type="GO" id="GO:0046983">
    <property type="term" value="F:protein dimerization activity"/>
    <property type="evidence" value="ECO:0007669"/>
    <property type="project" value="InterPro"/>
</dbReference>
<dbReference type="GO" id="GO:0055029">
    <property type="term" value="C:nuclear DNA-directed RNA polymerase complex"/>
    <property type="evidence" value="ECO:0007669"/>
    <property type="project" value="UniProtKB-ARBA"/>
</dbReference>
<dbReference type="InterPro" id="IPR033898">
    <property type="entry name" value="RNAP_AC19"/>
</dbReference>
<sequence length="132" mass="14469">MQDAPIPDPSEVAQGTAENEVASEDDEPEVQQIRLLPGSTDSAASFEFTDEGHTLGNALRYIITKNPNVEFCAYAIPHPSEPKMNLRIQTWEGTAIDALEKGLADLQDMCDVVTDKFQTARDTFKAENGPTE</sequence>
<feature type="region of interest" description="Disordered" evidence="7">
    <location>
        <begin position="1"/>
        <end position="30"/>
    </location>
</feature>
<dbReference type="Gene3D" id="3.30.1360.10">
    <property type="entry name" value="RNA polymerase, RBP11-like subunit"/>
    <property type="match status" value="1"/>
</dbReference>
<protein>
    <recommendedName>
        <fullName evidence="2">DNA-directed RNA polymerases I and III subunit RPAC2</fullName>
    </recommendedName>
</protein>
<keyword evidence="10" id="KW-1185">Reference proteome</keyword>
<gene>
    <name evidence="9" type="ORF">CDD81_6174</name>
</gene>
<comment type="similarity">
    <text evidence="6">Belongs to the archaeal Rpo11/eukaryotic RPB11/RPC19 RNA polymerase subunit family.</text>
</comment>
<comment type="subcellular location">
    <subcellularLocation>
        <location evidence="1">Nucleus</location>
    </subcellularLocation>
</comment>
<dbReference type="FunFam" id="3.30.1360.10:FF:000006">
    <property type="entry name" value="DNA-directed RNA polymerases I and III subunit RPAC2"/>
    <property type="match status" value="1"/>
</dbReference>
<evidence type="ECO:0000256" key="2">
    <source>
        <dbReference type="ARBA" id="ARBA00022079"/>
    </source>
</evidence>
<dbReference type="EMBL" id="NJET01000054">
    <property type="protein sequence ID" value="PHH63222.1"/>
    <property type="molecule type" value="Genomic_DNA"/>
</dbReference>
<dbReference type="PANTHER" id="PTHR13946:SF28">
    <property type="entry name" value="DNA-DIRECTED RNA POLYMERASES I AND III SUBUNIT RPAC2"/>
    <property type="match status" value="1"/>
</dbReference>
<dbReference type="SUPFAM" id="SSF55257">
    <property type="entry name" value="RBP11-like subunits of RNA polymerase"/>
    <property type="match status" value="1"/>
</dbReference>
<keyword evidence="3" id="KW-0240">DNA-directed RNA polymerase</keyword>
<evidence type="ECO:0000256" key="3">
    <source>
        <dbReference type="ARBA" id="ARBA00022478"/>
    </source>
</evidence>
<dbReference type="GO" id="GO:0003677">
    <property type="term" value="F:DNA binding"/>
    <property type="evidence" value="ECO:0007669"/>
    <property type="project" value="InterPro"/>
</dbReference>